<protein>
    <recommendedName>
        <fullName evidence="6">Oxidoreductase</fullName>
    </recommendedName>
</protein>
<dbReference type="SUPFAM" id="SSF51735">
    <property type="entry name" value="NAD(P)-binding Rossmann-fold domains"/>
    <property type="match status" value="1"/>
</dbReference>
<dbReference type="InterPro" id="IPR036291">
    <property type="entry name" value="NAD(P)-bd_dom_sf"/>
</dbReference>
<dbReference type="InterPro" id="IPR000683">
    <property type="entry name" value="Gfo/Idh/MocA-like_OxRdtase_N"/>
</dbReference>
<accession>A0A0V8IZY0</accession>
<reference evidence="4 5" key="1">
    <citation type="journal article" date="2014" name="Antonie Van Leeuwenhoek">
        <title>Fictibacillus enclensis sp. nov., isolated from marine sediment.</title>
        <authorList>
            <person name="Dastager S.G."/>
            <person name="Mawlankar R."/>
            <person name="Srinivasan K."/>
            <person name="Tang S.K."/>
            <person name="Lee J.C."/>
            <person name="Ramana V.V."/>
            <person name="Shouche Y.S."/>
        </authorList>
    </citation>
    <scope>NUCLEOTIDE SEQUENCE [LARGE SCALE GENOMIC DNA]</scope>
    <source>
        <strain evidence="4 5">NIO-1003</strain>
    </source>
</reference>
<name>A0A0V8IZY0_9BACL</name>
<keyword evidence="5" id="KW-1185">Reference proteome</keyword>
<dbReference type="Proteomes" id="UP000054099">
    <property type="component" value="Unassembled WGS sequence"/>
</dbReference>
<evidence type="ECO:0000256" key="1">
    <source>
        <dbReference type="ARBA" id="ARBA00010928"/>
    </source>
</evidence>
<feature type="domain" description="Gfo/Idh/MocA-like oxidoreductase N-terminal" evidence="2">
    <location>
        <begin position="2"/>
        <end position="120"/>
    </location>
</feature>
<dbReference type="Gene3D" id="3.40.50.720">
    <property type="entry name" value="NAD(P)-binding Rossmann-like Domain"/>
    <property type="match status" value="1"/>
</dbReference>
<gene>
    <name evidence="4" type="ORF">AS030_20810</name>
</gene>
<dbReference type="Pfam" id="PF02894">
    <property type="entry name" value="GFO_IDH_MocA_C"/>
    <property type="match status" value="1"/>
</dbReference>
<dbReference type="Pfam" id="PF01408">
    <property type="entry name" value="GFO_IDH_MocA"/>
    <property type="match status" value="1"/>
</dbReference>
<sequence>MINFAIAGCGRVAAVHAEAIQQAQGAKLLAVCDTNEERLYSFAQNYGAVSAFVDFRAMINDPAIDVVNICTPNALHAEMAIQAMEKGKHVMIEKPMALSIRDADRIIETAKKHHVKATVVHQNRFNEAVQTTRKALEEGKFGKMAYGTANIRWRRGKEYYDQDAWRGTAAMKDGVLMNQCIHTIDLLIWLMGPVKSVMGKTATRTVDIEMEDIGTALLEFQDGSIGVVEGTGAIYPADLGASLNLFGENGTVCIGGNAANQIEKWRFSTSFHKEESKMVSDQSNLPDSVYGEGHKTIVTDFIRAIQTDTEPYVSLKDGKAAIQVILAIYESSKTGKAVDLGTKRDTKKNTLLSG</sequence>
<dbReference type="PANTHER" id="PTHR43249">
    <property type="entry name" value="UDP-N-ACETYL-2-AMINO-2-DEOXY-D-GLUCURONATE OXIDASE"/>
    <property type="match status" value="1"/>
</dbReference>
<comment type="similarity">
    <text evidence="1">Belongs to the Gfo/Idh/MocA family.</text>
</comment>
<organism evidence="4 5">
    <name type="scientific">Fictibacillus enclensis</name>
    <dbReference type="NCBI Taxonomy" id="1017270"/>
    <lineage>
        <taxon>Bacteria</taxon>
        <taxon>Bacillati</taxon>
        <taxon>Bacillota</taxon>
        <taxon>Bacilli</taxon>
        <taxon>Bacillales</taxon>
        <taxon>Fictibacillaceae</taxon>
        <taxon>Fictibacillus</taxon>
    </lineage>
</organism>
<dbReference type="GO" id="GO:0000166">
    <property type="term" value="F:nucleotide binding"/>
    <property type="evidence" value="ECO:0007669"/>
    <property type="project" value="InterPro"/>
</dbReference>
<dbReference type="EMBL" id="LNQN01000007">
    <property type="protein sequence ID" value="KSU80375.1"/>
    <property type="molecule type" value="Genomic_DNA"/>
</dbReference>
<evidence type="ECO:0000259" key="3">
    <source>
        <dbReference type="Pfam" id="PF02894"/>
    </source>
</evidence>
<dbReference type="Gene3D" id="3.30.360.10">
    <property type="entry name" value="Dihydrodipicolinate Reductase, domain 2"/>
    <property type="match status" value="1"/>
</dbReference>
<evidence type="ECO:0000259" key="2">
    <source>
        <dbReference type="Pfam" id="PF01408"/>
    </source>
</evidence>
<comment type="caution">
    <text evidence="4">The sequence shown here is derived from an EMBL/GenBank/DDBJ whole genome shotgun (WGS) entry which is preliminary data.</text>
</comment>
<dbReference type="InterPro" id="IPR052515">
    <property type="entry name" value="Gfo/Idh/MocA_Oxidoreductase"/>
</dbReference>
<dbReference type="AlphaFoldDB" id="A0A0V8IZY0"/>
<evidence type="ECO:0000313" key="4">
    <source>
        <dbReference type="EMBL" id="KSU80375.1"/>
    </source>
</evidence>
<evidence type="ECO:0008006" key="6">
    <source>
        <dbReference type="Google" id="ProtNLM"/>
    </source>
</evidence>
<feature type="domain" description="Gfo/Idh/MocA-like oxidoreductase C-terminal" evidence="3">
    <location>
        <begin position="133"/>
        <end position="340"/>
    </location>
</feature>
<dbReference type="RefSeq" id="WP_061975332.1">
    <property type="nucleotide sequence ID" value="NZ_FMAV01000005.1"/>
</dbReference>
<dbReference type="PANTHER" id="PTHR43249:SF1">
    <property type="entry name" value="D-GLUCOSIDE 3-DEHYDROGENASE"/>
    <property type="match status" value="1"/>
</dbReference>
<evidence type="ECO:0000313" key="5">
    <source>
        <dbReference type="Proteomes" id="UP000054099"/>
    </source>
</evidence>
<dbReference type="OrthoDB" id="9815825at2"/>
<dbReference type="SUPFAM" id="SSF55347">
    <property type="entry name" value="Glyceraldehyde-3-phosphate dehydrogenase-like, C-terminal domain"/>
    <property type="match status" value="1"/>
</dbReference>
<proteinExistence type="inferred from homology"/>
<dbReference type="InterPro" id="IPR004104">
    <property type="entry name" value="Gfo/Idh/MocA-like_OxRdtase_C"/>
</dbReference>